<dbReference type="CDD" id="cd01650">
    <property type="entry name" value="RT_nLTR_like"/>
    <property type="match status" value="1"/>
</dbReference>
<dbReference type="SUPFAM" id="SSF56672">
    <property type="entry name" value="DNA/RNA polymerases"/>
    <property type="match status" value="1"/>
</dbReference>
<feature type="domain" description="Reverse transcriptase" evidence="1">
    <location>
        <begin position="154"/>
        <end position="412"/>
    </location>
</feature>
<dbReference type="CDD" id="cd06222">
    <property type="entry name" value="RNase_H_like"/>
    <property type="match status" value="1"/>
</dbReference>
<accession>A0ABR0NAX9</accession>
<dbReference type="InterPro" id="IPR043502">
    <property type="entry name" value="DNA/RNA_pol_sf"/>
</dbReference>
<dbReference type="Pfam" id="PF00078">
    <property type="entry name" value="RVT_1"/>
    <property type="match status" value="1"/>
</dbReference>
<evidence type="ECO:0000313" key="3">
    <source>
        <dbReference type="Proteomes" id="UP001358586"/>
    </source>
</evidence>
<protein>
    <recommendedName>
        <fullName evidence="1">Reverse transcriptase domain-containing protein</fullName>
    </recommendedName>
</protein>
<comment type="caution">
    <text evidence="2">The sequence shown here is derived from an EMBL/GenBank/DDBJ whole genome shotgun (WGS) entry which is preliminary data.</text>
</comment>
<dbReference type="InterPro" id="IPR000477">
    <property type="entry name" value="RT_dom"/>
</dbReference>
<dbReference type="PANTHER" id="PTHR31635">
    <property type="entry name" value="REVERSE TRANSCRIPTASE DOMAIN-CONTAINING PROTEIN-RELATED"/>
    <property type="match status" value="1"/>
</dbReference>
<sequence>MEVREDLDNVLYHEEILWRQKARCDWLVLGDRNTKFFHTRTLRRRKQNLITALKNELRDWIMDEEQLKTEAVNFFKALYGEHPGPMTSLPTSAFPPLTDEDFRFLNNPVYDEEIEVVLFDMALLKALGSDDFHSLFYQSQWDHVGASICSWVKSIFAGKSINAELNNLLIVLLPKIQNPECFAQFRPISLCSVLYKLVMKIIANRFKVVFPKLIALEQTGFIAGRNITDNIVMAQEVVHSMKSMQKNRKWMGNKIDLEKAYDRVRWDFIGSSLQAAGIPIFLRNVIMSTISTSTMQVLWNGIPTSKFRPTRGVRQGCPLSPYLFILCMEWLSYNIHAAIGAGIWTLIRLARNSPPLFHLFFADKLILFGHAEEHQVCSKLSSWDARQLSWADRVTVAQSVLLSILSYFMQTMMVPKGLCDEIECIVRKFVWGSSKGNSKVRFDDGFAAAGGFVFDHNDGWIMGYCRYLGNYTVVEAELWGILDGLNLILNRSFEKVVIQTDSIEVVNAIQEGYSRTSNFALVRRILIILKALNQWRIQHIPREENLIADSLAKSVHSKRLGLRLIEDPPL</sequence>
<dbReference type="Gene3D" id="3.30.420.10">
    <property type="entry name" value="Ribonuclease H-like superfamily/Ribonuclease H"/>
    <property type="match status" value="1"/>
</dbReference>
<keyword evidence="3" id="KW-1185">Reference proteome</keyword>
<dbReference type="InterPro" id="IPR002156">
    <property type="entry name" value="RNaseH_domain"/>
</dbReference>
<proteinExistence type="predicted"/>
<dbReference type="Pfam" id="PF13456">
    <property type="entry name" value="RVT_3"/>
    <property type="match status" value="1"/>
</dbReference>
<dbReference type="PROSITE" id="PS50878">
    <property type="entry name" value="RT_POL"/>
    <property type="match status" value="1"/>
</dbReference>
<dbReference type="SUPFAM" id="SSF53098">
    <property type="entry name" value="Ribonuclease H-like"/>
    <property type="match status" value="1"/>
</dbReference>
<organism evidence="2 3">
    <name type="scientific">Gossypium arboreum</name>
    <name type="common">Tree cotton</name>
    <name type="synonym">Gossypium nanking</name>
    <dbReference type="NCBI Taxonomy" id="29729"/>
    <lineage>
        <taxon>Eukaryota</taxon>
        <taxon>Viridiplantae</taxon>
        <taxon>Streptophyta</taxon>
        <taxon>Embryophyta</taxon>
        <taxon>Tracheophyta</taxon>
        <taxon>Spermatophyta</taxon>
        <taxon>Magnoliopsida</taxon>
        <taxon>eudicotyledons</taxon>
        <taxon>Gunneridae</taxon>
        <taxon>Pentapetalae</taxon>
        <taxon>rosids</taxon>
        <taxon>malvids</taxon>
        <taxon>Malvales</taxon>
        <taxon>Malvaceae</taxon>
        <taxon>Malvoideae</taxon>
        <taxon>Gossypium</taxon>
    </lineage>
</organism>
<dbReference type="EMBL" id="JARKNE010000010">
    <property type="protein sequence ID" value="KAK5792155.1"/>
    <property type="molecule type" value="Genomic_DNA"/>
</dbReference>
<reference evidence="2 3" key="1">
    <citation type="submission" date="2023-03" db="EMBL/GenBank/DDBJ databases">
        <title>WGS of Gossypium arboreum.</title>
        <authorList>
            <person name="Yu D."/>
        </authorList>
    </citation>
    <scope>NUCLEOTIDE SEQUENCE [LARGE SCALE GENOMIC DNA]</scope>
    <source>
        <tissue evidence="2">Leaf</tissue>
    </source>
</reference>
<dbReference type="Proteomes" id="UP001358586">
    <property type="component" value="Chromosome 10"/>
</dbReference>
<evidence type="ECO:0000259" key="1">
    <source>
        <dbReference type="PROSITE" id="PS50878"/>
    </source>
</evidence>
<dbReference type="InterPro" id="IPR036397">
    <property type="entry name" value="RNaseH_sf"/>
</dbReference>
<gene>
    <name evidence="2" type="ORF">PVK06_033269</name>
</gene>
<dbReference type="InterPro" id="IPR012337">
    <property type="entry name" value="RNaseH-like_sf"/>
</dbReference>
<evidence type="ECO:0000313" key="2">
    <source>
        <dbReference type="EMBL" id="KAK5792155.1"/>
    </source>
</evidence>
<name>A0ABR0NAX9_GOSAR</name>
<dbReference type="InterPro" id="IPR044730">
    <property type="entry name" value="RNase_H-like_dom_plant"/>
</dbReference>
<dbReference type="PANTHER" id="PTHR31635:SF196">
    <property type="entry name" value="REVERSE TRANSCRIPTASE DOMAIN-CONTAINING PROTEIN-RELATED"/>
    <property type="match status" value="1"/>
</dbReference>